<evidence type="ECO:0000313" key="2">
    <source>
        <dbReference type="Proteomes" id="UP000789901"/>
    </source>
</evidence>
<reference evidence="1 2" key="1">
    <citation type="submission" date="2021-06" db="EMBL/GenBank/DDBJ databases">
        <authorList>
            <person name="Kallberg Y."/>
            <person name="Tangrot J."/>
            <person name="Rosling A."/>
        </authorList>
    </citation>
    <scope>NUCLEOTIDE SEQUENCE [LARGE SCALE GENOMIC DNA]</scope>
    <source>
        <strain evidence="1 2">120-4 pot B 10/14</strain>
    </source>
</reference>
<keyword evidence="2" id="KW-1185">Reference proteome</keyword>
<evidence type="ECO:0000313" key="1">
    <source>
        <dbReference type="EMBL" id="CAG8853650.1"/>
    </source>
</evidence>
<organism evidence="1 2">
    <name type="scientific">Gigaspora margarita</name>
    <dbReference type="NCBI Taxonomy" id="4874"/>
    <lineage>
        <taxon>Eukaryota</taxon>
        <taxon>Fungi</taxon>
        <taxon>Fungi incertae sedis</taxon>
        <taxon>Mucoromycota</taxon>
        <taxon>Glomeromycotina</taxon>
        <taxon>Glomeromycetes</taxon>
        <taxon>Diversisporales</taxon>
        <taxon>Gigasporaceae</taxon>
        <taxon>Gigaspora</taxon>
    </lineage>
</organism>
<proteinExistence type="predicted"/>
<dbReference type="Proteomes" id="UP000789901">
    <property type="component" value="Unassembled WGS sequence"/>
</dbReference>
<protein>
    <submittedName>
        <fullName evidence="1">42591_t:CDS:1</fullName>
    </submittedName>
</protein>
<feature type="non-terminal residue" evidence="1">
    <location>
        <position position="44"/>
    </location>
</feature>
<comment type="caution">
    <text evidence="1">The sequence shown here is derived from an EMBL/GenBank/DDBJ whole genome shotgun (WGS) entry which is preliminary data.</text>
</comment>
<sequence length="44" mass="4838">ELAQVGFDMRQVRPRSGFDPIPVFTSACTYISETISEDSDSATI</sequence>
<gene>
    <name evidence="1" type="ORF">GMARGA_LOCUS42471</name>
</gene>
<accession>A0ABN7XGC4</accession>
<feature type="non-terminal residue" evidence="1">
    <location>
        <position position="1"/>
    </location>
</feature>
<name>A0ABN7XGC4_GIGMA</name>
<dbReference type="EMBL" id="CAJVQB010127241">
    <property type="protein sequence ID" value="CAG8853650.1"/>
    <property type="molecule type" value="Genomic_DNA"/>
</dbReference>